<reference evidence="1" key="1">
    <citation type="submission" date="2014-09" db="EMBL/GenBank/DDBJ databases">
        <authorList>
            <person name="Magalhaes I.L.F."/>
            <person name="Oliveira U."/>
            <person name="Santos F.R."/>
            <person name="Vidigal T.H.D.A."/>
            <person name="Brescovit A.D."/>
            <person name="Santos A.J."/>
        </authorList>
    </citation>
    <scope>NUCLEOTIDE SEQUENCE</scope>
    <source>
        <tissue evidence="1">Shoot tissue taken approximately 20 cm above the soil surface</tissue>
    </source>
</reference>
<proteinExistence type="predicted"/>
<protein>
    <submittedName>
        <fullName evidence="1">Uncharacterized protein</fullName>
    </submittedName>
</protein>
<sequence length="38" mass="4455">MPSSIFHQDSFKHTSYSIMETSWGLSSYQWWRDGARGS</sequence>
<accession>A0A0A9AT39</accession>
<reference evidence="1" key="2">
    <citation type="journal article" date="2015" name="Data Brief">
        <title>Shoot transcriptome of the giant reed, Arundo donax.</title>
        <authorList>
            <person name="Barrero R.A."/>
            <person name="Guerrero F.D."/>
            <person name="Moolhuijzen P."/>
            <person name="Goolsby J.A."/>
            <person name="Tidwell J."/>
            <person name="Bellgard S.E."/>
            <person name="Bellgard M.I."/>
        </authorList>
    </citation>
    <scope>NUCLEOTIDE SEQUENCE</scope>
    <source>
        <tissue evidence="1">Shoot tissue taken approximately 20 cm above the soil surface</tissue>
    </source>
</reference>
<dbReference type="EMBL" id="GBRH01245835">
    <property type="protein sequence ID" value="JAD52060.1"/>
    <property type="molecule type" value="Transcribed_RNA"/>
</dbReference>
<evidence type="ECO:0000313" key="1">
    <source>
        <dbReference type="EMBL" id="JAD52060.1"/>
    </source>
</evidence>
<organism evidence="1">
    <name type="scientific">Arundo donax</name>
    <name type="common">Giant reed</name>
    <name type="synonym">Donax arundinaceus</name>
    <dbReference type="NCBI Taxonomy" id="35708"/>
    <lineage>
        <taxon>Eukaryota</taxon>
        <taxon>Viridiplantae</taxon>
        <taxon>Streptophyta</taxon>
        <taxon>Embryophyta</taxon>
        <taxon>Tracheophyta</taxon>
        <taxon>Spermatophyta</taxon>
        <taxon>Magnoliopsida</taxon>
        <taxon>Liliopsida</taxon>
        <taxon>Poales</taxon>
        <taxon>Poaceae</taxon>
        <taxon>PACMAD clade</taxon>
        <taxon>Arundinoideae</taxon>
        <taxon>Arundineae</taxon>
        <taxon>Arundo</taxon>
    </lineage>
</organism>
<name>A0A0A9AT39_ARUDO</name>
<dbReference type="AlphaFoldDB" id="A0A0A9AT39"/>